<comment type="caution">
    <text evidence="2">The sequence shown here is derived from an EMBL/GenBank/DDBJ whole genome shotgun (WGS) entry which is preliminary data.</text>
</comment>
<keyword evidence="3" id="KW-1185">Reference proteome</keyword>
<dbReference type="Gene3D" id="2.60.120.10">
    <property type="entry name" value="Jelly Rolls"/>
    <property type="match status" value="1"/>
</dbReference>
<evidence type="ECO:0000313" key="2">
    <source>
        <dbReference type="EMBL" id="TYL39528.1"/>
    </source>
</evidence>
<dbReference type="OrthoDB" id="307518at2157"/>
<evidence type="ECO:0000313" key="3">
    <source>
        <dbReference type="Proteomes" id="UP000766904"/>
    </source>
</evidence>
<dbReference type="SUPFAM" id="SSF51182">
    <property type="entry name" value="RmlC-like cupins"/>
    <property type="match status" value="1"/>
</dbReference>
<organism evidence="2 3">
    <name type="scientific">Natronococcus pandeyae</name>
    <dbReference type="NCBI Taxonomy" id="2055836"/>
    <lineage>
        <taxon>Archaea</taxon>
        <taxon>Methanobacteriati</taxon>
        <taxon>Methanobacteriota</taxon>
        <taxon>Stenosarchaea group</taxon>
        <taxon>Halobacteria</taxon>
        <taxon>Halobacteriales</taxon>
        <taxon>Natrialbaceae</taxon>
        <taxon>Natronococcus</taxon>
    </lineage>
</organism>
<dbReference type="InterPro" id="IPR013096">
    <property type="entry name" value="Cupin_2"/>
</dbReference>
<proteinExistence type="predicted"/>
<gene>
    <name evidence="2" type="ORF">CV102_04320</name>
</gene>
<feature type="domain" description="Cupin type-2" evidence="1">
    <location>
        <begin position="30"/>
        <end position="98"/>
    </location>
</feature>
<dbReference type="InterPro" id="IPR011051">
    <property type="entry name" value="RmlC_Cupin_sf"/>
</dbReference>
<sequence>MTMRRTLENPVTGERLAFREETDAVLRFDYTLEPGGFAVGKVDHVHPNQEERFAVQSGRLGVRIDGDEWTATPGTRFSILSDTPHTVWNDGSNEMHAVVELRPGLELKSFFETIHGLARDGETNEWGLPGPLQLAVLADAYREEFALAGVPIPVQRVLASATAPVGRLAGHRARYERDGESA</sequence>
<protein>
    <submittedName>
        <fullName evidence="2">Cupin domain-containing protein</fullName>
    </submittedName>
</protein>
<evidence type="ECO:0000259" key="1">
    <source>
        <dbReference type="Pfam" id="PF07883"/>
    </source>
</evidence>
<dbReference type="InterPro" id="IPR014710">
    <property type="entry name" value="RmlC-like_jellyroll"/>
</dbReference>
<dbReference type="Proteomes" id="UP000766904">
    <property type="component" value="Unassembled WGS sequence"/>
</dbReference>
<dbReference type="Pfam" id="PF07883">
    <property type="entry name" value="Cupin_2"/>
    <property type="match status" value="1"/>
</dbReference>
<dbReference type="EMBL" id="PHNJ01000002">
    <property type="protein sequence ID" value="TYL39528.1"/>
    <property type="molecule type" value="Genomic_DNA"/>
</dbReference>
<accession>A0A8J8Q6J9</accession>
<name>A0A8J8Q6J9_9EURY</name>
<reference evidence="2" key="1">
    <citation type="submission" date="2017-11" db="EMBL/GenBank/DDBJ databases">
        <authorList>
            <person name="Kajale S.C."/>
            <person name="Sharma A."/>
        </authorList>
    </citation>
    <scope>NUCLEOTIDE SEQUENCE</scope>
    <source>
        <strain evidence="2">LS1_42</strain>
    </source>
</reference>
<dbReference type="AlphaFoldDB" id="A0A8J8Q6J9"/>